<comment type="caution">
    <text evidence="6">The sequence shown here is derived from an EMBL/GenBank/DDBJ whole genome shotgun (WGS) entry which is preliminary data.</text>
</comment>
<name>A0ABD3MIC9_9STRA</name>
<organism evidence="6 7">
    <name type="scientific">Stephanodiscus triporus</name>
    <dbReference type="NCBI Taxonomy" id="2934178"/>
    <lineage>
        <taxon>Eukaryota</taxon>
        <taxon>Sar</taxon>
        <taxon>Stramenopiles</taxon>
        <taxon>Ochrophyta</taxon>
        <taxon>Bacillariophyta</taxon>
        <taxon>Coscinodiscophyceae</taxon>
        <taxon>Thalassiosirophycidae</taxon>
        <taxon>Stephanodiscales</taxon>
        <taxon>Stephanodiscaceae</taxon>
        <taxon>Stephanodiscus</taxon>
    </lineage>
</organism>
<evidence type="ECO:0000256" key="3">
    <source>
        <dbReference type="SAM" id="MobiDB-lite"/>
    </source>
</evidence>
<feature type="region of interest" description="Disordered" evidence="3">
    <location>
        <begin position="44"/>
        <end position="69"/>
    </location>
</feature>
<dbReference type="EMBL" id="JALLAZ020001845">
    <property type="protein sequence ID" value="KAL3761721.1"/>
    <property type="molecule type" value="Genomic_DNA"/>
</dbReference>
<feature type="domain" description="DDE Tnp4" evidence="5">
    <location>
        <begin position="150"/>
        <end position="228"/>
    </location>
</feature>
<evidence type="ECO:0000256" key="2">
    <source>
        <dbReference type="ARBA" id="ARBA00022723"/>
    </source>
</evidence>
<evidence type="ECO:0000256" key="4">
    <source>
        <dbReference type="SAM" id="Phobius"/>
    </source>
</evidence>
<reference evidence="6 7" key="1">
    <citation type="submission" date="2024-10" db="EMBL/GenBank/DDBJ databases">
        <title>Updated reference genomes for cyclostephanoid diatoms.</title>
        <authorList>
            <person name="Roberts W.R."/>
            <person name="Alverson A.J."/>
        </authorList>
    </citation>
    <scope>NUCLEOTIDE SEQUENCE [LARGE SCALE GENOMIC DNA]</scope>
    <source>
        <strain evidence="6 7">AJA276-08</strain>
    </source>
</reference>
<dbReference type="GO" id="GO:0046872">
    <property type="term" value="F:metal ion binding"/>
    <property type="evidence" value="ECO:0007669"/>
    <property type="project" value="UniProtKB-KW"/>
</dbReference>
<dbReference type="Proteomes" id="UP001530315">
    <property type="component" value="Unassembled WGS sequence"/>
</dbReference>
<comment type="cofactor">
    <cofactor evidence="1">
        <name>a divalent metal cation</name>
        <dbReference type="ChEBI" id="CHEBI:60240"/>
    </cofactor>
</comment>
<keyword evidence="4" id="KW-0812">Transmembrane</keyword>
<evidence type="ECO:0000259" key="5">
    <source>
        <dbReference type="Pfam" id="PF13359"/>
    </source>
</evidence>
<evidence type="ECO:0000313" key="6">
    <source>
        <dbReference type="EMBL" id="KAL3761721.1"/>
    </source>
</evidence>
<dbReference type="Pfam" id="PF13359">
    <property type="entry name" value="DDE_Tnp_4"/>
    <property type="match status" value="1"/>
</dbReference>
<accession>A0ABD3MIC9</accession>
<dbReference type="InterPro" id="IPR027806">
    <property type="entry name" value="HARBI1_dom"/>
</dbReference>
<dbReference type="AlphaFoldDB" id="A0ABD3MIC9"/>
<protein>
    <recommendedName>
        <fullName evidence="5">DDE Tnp4 domain-containing protein</fullName>
    </recommendedName>
</protein>
<keyword evidence="7" id="KW-1185">Reference proteome</keyword>
<gene>
    <name evidence="6" type="ORF">ACHAW5_005972</name>
</gene>
<feature type="transmembrane region" description="Helical" evidence="4">
    <location>
        <begin position="14"/>
        <end position="35"/>
    </location>
</feature>
<evidence type="ECO:0000313" key="7">
    <source>
        <dbReference type="Proteomes" id="UP001530315"/>
    </source>
</evidence>
<proteinExistence type="predicted"/>
<feature type="compositionally biased region" description="Basic and acidic residues" evidence="3">
    <location>
        <begin position="55"/>
        <end position="65"/>
    </location>
</feature>
<sequence length="266" mass="29014">MASLFSLEEATDELYLGASSAPVIQAAAIAAAYYYRMREERSRQRSGSAIDESSGYERKGGRDGGRYSLPPIPNGPITTSIHLRAVLHYFAGGSPYDIMCMFGIAYSEVLSSVWIVADVVNPETLKVQRKIAAGFEAASTPGIWNCAGAIDGFLIWILKPSLKEAKKAGIDHKKFLCGQKHKYGLNCQAVLDCRGHIIDISIKNCGASSDCMAFEASDLHKWLENGLMHQDANNKRFVLFGYLKSSYMETPFTNVGGDPNKAAGQL</sequence>
<keyword evidence="2" id="KW-0479">Metal-binding</keyword>
<keyword evidence="4" id="KW-0472">Membrane</keyword>
<keyword evidence="4" id="KW-1133">Transmembrane helix</keyword>
<evidence type="ECO:0000256" key="1">
    <source>
        <dbReference type="ARBA" id="ARBA00001968"/>
    </source>
</evidence>